<dbReference type="FunFam" id="3.40.50.720:FF:000047">
    <property type="entry name" value="NADP-dependent L-serine/L-allo-threonine dehydrogenase"/>
    <property type="match status" value="1"/>
</dbReference>
<evidence type="ECO:0000313" key="5">
    <source>
        <dbReference type="Proteomes" id="UP001168821"/>
    </source>
</evidence>
<dbReference type="PANTHER" id="PTHR43115">
    <property type="entry name" value="DEHYDROGENASE/REDUCTASE SDR FAMILY MEMBER 11"/>
    <property type="match status" value="1"/>
</dbReference>
<sequence>MERWEGKVALVTGASAGMGAAIAKALVLKGLKVAGLARRIDRIQDLAASLSDAPGQLHPVRCDITNEDAILKSFKWISENLGPVHILINNAGLTRPTNLVDGATEEWRRVFDVNVMALCICTREAVRIMRENNISGHVIHMNAIAGHYVPSMPEPNFNVYPASKFAVTALTESLRQELRYHKTGIKVTSISPGVVRTEFQEGFPDDGTRDAIAQMPALRPEDIAEAVIYILSTPPHVQVHELTVHPLGELF</sequence>
<comment type="caution">
    <text evidence="4">The sequence shown here is derived from an EMBL/GenBank/DDBJ whole genome shotgun (WGS) entry which is preliminary data.</text>
</comment>
<dbReference type="Pfam" id="PF00106">
    <property type="entry name" value="adh_short"/>
    <property type="match status" value="1"/>
</dbReference>
<evidence type="ECO:0000313" key="4">
    <source>
        <dbReference type="EMBL" id="KAJ3651874.1"/>
    </source>
</evidence>
<dbReference type="SUPFAM" id="SSF51735">
    <property type="entry name" value="NAD(P)-binding Rossmann-fold domains"/>
    <property type="match status" value="1"/>
</dbReference>
<dbReference type="Gene3D" id="3.40.50.720">
    <property type="entry name" value="NAD(P)-binding Rossmann-like Domain"/>
    <property type="match status" value="1"/>
</dbReference>
<name>A0AA38IAU3_9CUCU</name>
<dbReference type="PRINTS" id="PR00080">
    <property type="entry name" value="SDRFAMILY"/>
</dbReference>
<dbReference type="Proteomes" id="UP001168821">
    <property type="component" value="Unassembled WGS sequence"/>
</dbReference>
<comment type="similarity">
    <text evidence="1 3">Belongs to the short-chain dehydrogenases/reductases (SDR) family.</text>
</comment>
<protein>
    <recommendedName>
        <fullName evidence="6">Dehydrogenase/reductase SDR family member 11</fullName>
    </recommendedName>
</protein>
<dbReference type="GO" id="GO:0016616">
    <property type="term" value="F:oxidoreductase activity, acting on the CH-OH group of donors, NAD or NADP as acceptor"/>
    <property type="evidence" value="ECO:0007669"/>
    <property type="project" value="UniProtKB-ARBA"/>
</dbReference>
<gene>
    <name evidence="4" type="ORF">Zmor_017880</name>
</gene>
<dbReference type="InterPro" id="IPR002347">
    <property type="entry name" value="SDR_fam"/>
</dbReference>
<dbReference type="AlphaFoldDB" id="A0AA38IAU3"/>
<dbReference type="PRINTS" id="PR00081">
    <property type="entry name" value="GDHRDH"/>
</dbReference>
<reference evidence="4" key="1">
    <citation type="journal article" date="2023" name="G3 (Bethesda)">
        <title>Whole genome assemblies of Zophobas morio and Tenebrio molitor.</title>
        <authorList>
            <person name="Kaur S."/>
            <person name="Stinson S.A."/>
            <person name="diCenzo G.C."/>
        </authorList>
    </citation>
    <scope>NUCLEOTIDE SEQUENCE</scope>
    <source>
        <strain evidence="4">QUZm001</strain>
    </source>
</reference>
<proteinExistence type="inferred from homology"/>
<evidence type="ECO:0000256" key="3">
    <source>
        <dbReference type="RuleBase" id="RU000363"/>
    </source>
</evidence>
<keyword evidence="5" id="KW-1185">Reference proteome</keyword>
<dbReference type="PANTHER" id="PTHR43115:SF4">
    <property type="entry name" value="DEHYDROGENASE_REDUCTASE SDR FAMILY MEMBER 11"/>
    <property type="match status" value="1"/>
</dbReference>
<accession>A0AA38IAU3</accession>
<dbReference type="EMBL" id="JALNTZ010000005">
    <property type="protein sequence ID" value="KAJ3651874.1"/>
    <property type="molecule type" value="Genomic_DNA"/>
</dbReference>
<keyword evidence="2" id="KW-0560">Oxidoreductase</keyword>
<evidence type="ECO:0000256" key="2">
    <source>
        <dbReference type="ARBA" id="ARBA00023002"/>
    </source>
</evidence>
<evidence type="ECO:0000256" key="1">
    <source>
        <dbReference type="ARBA" id="ARBA00006484"/>
    </source>
</evidence>
<dbReference type="InterPro" id="IPR036291">
    <property type="entry name" value="NAD(P)-bd_dom_sf"/>
</dbReference>
<evidence type="ECO:0008006" key="6">
    <source>
        <dbReference type="Google" id="ProtNLM"/>
    </source>
</evidence>
<organism evidence="4 5">
    <name type="scientific">Zophobas morio</name>
    <dbReference type="NCBI Taxonomy" id="2755281"/>
    <lineage>
        <taxon>Eukaryota</taxon>
        <taxon>Metazoa</taxon>
        <taxon>Ecdysozoa</taxon>
        <taxon>Arthropoda</taxon>
        <taxon>Hexapoda</taxon>
        <taxon>Insecta</taxon>
        <taxon>Pterygota</taxon>
        <taxon>Neoptera</taxon>
        <taxon>Endopterygota</taxon>
        <taxon>Coleoptera</taxon>
        <taxon>Polyphaga</taxon>
        <taxon>Cucujiformia</taxon>
        <taxon>Tenebrionidae</taxon>
        <taxon>Zophobas</taxon>
    </lineage>
</organism>